<accession>A0A822ZL45</accession>
<evidence type="ECO:0000256" key="1">
    <source>
        <dbReference type="SAM" id="MobiDB-lite"/>
    </source>
</evidence>
<proteinExistence type="predicted"/>
<protein>
    <submittedName>
        <fullName evidence="2">Uncharacterized protein</fullName>
    </submittedName>
</protein>
<organism evidence="2 3">
    <name type="scientific">Nelumbo nucifera</name>
    <name type="common">Sacred lotus</name>
    <dbReference type="NCBI Taxonomy" id="4432"/>
    <lineage>
        <taxon>Eukaryota</taxon>
        <taxon>Viridiplantae</taxon>
        <taxon>Streptophyta</taxon>
        <taxon>Embryophyta</taxon>
        <taxon>Tracheophyta</taxon>
        <taxon>Spermatophyta</taxon>
        <taxon>Magnoliopsida</taxon>
        <taxon>Proteales</taxon>
        <taxon>Nelumbonaceae</taxon>
        <taxon>Nelumbo</taxon>
    </lineage>
</organism>
<dbReference type="Proteomes" id="UP000607653">
    <property type="component" value="Unassembled WGS sequence"/>
</dbReference>
<sequence length="108" mass="11575">MHEIVFYVTIVEAKCVSVDDKCVKRSGKTGDHGKGKDKVEGDIVEFVLDDDAQSDGFDGAIEHDYVDYFEDNGDGMESNDEQDYGEGMEAGVGGARGVGVPSQGMMAT</sequence>
<keyword evidence="3" id="KW-1185">Reference proteome</keyword>
<reference evidence="2 3" key="1">
    <citation type="journal article" date="2020" name="Mol. Biol. Evol.">
        <title>Distinct Expression and Methylation Patterns for Genes with Different Fates following a Single Whole-Genome Duplication in Flowering Plants.</title>
        <authorList>
            <person name="Shi T."/>
            <person name="Rahmani R.S."/>
            <person name="Gugger P.F."/>
            <person name="Wang M."/>
            <person name="Li H."/>
            <person name="Zhang Y."/>
            <person name="Li Z."/>
            <person name="Wang Q."/>
            <person name="Van de Peer Y."/>
            <person name="Marchal K."/>
            <person name="Chen J."/>
        </authorList>
    </citation>
    <scope>NUCLEOTIDE SEQUENCE [LARGE SCALE GENOMIC DNA]</scope>
    <source>
        <tissue evidence="2">Leaf</tissue>
    </source>
</reference>
<feature type="region of interest" description="Disordered" evidence="1">
    <location>
        <begin position="69"/>
        <end position="108"/>
    </location>
</feature>
<comment type="caution">
    <text evidence="2">The sequence shown here is derived from an EMBL/GenBank/DDBJ whole genome shotgun (WGS) entry which is preliminary data.</text>
</comment>
<feature type="compositionally biased region" description="Gly residues" evidence="1">
    <location>
        <begin position="88"/>
        <end position="97"/>
    </location>
</feature>
<dbReference type="AlphaFoldDB" id="A0A822ZL45"/>
<evidence type="ECO:0000313" key="3">
    <source>
        <dbReference type="Proteomes" id="UP000607653"/>
    </source>
</evidence>
<name>A0A822ZL45_NELNU</name>
<dbReference type="EMBL" id="DUZY01000007">
    <property type="protein sequence ID" value="DAD45220.1"/>
    <property type="molecule type" value="Genomic_DNA"/>
</dbReference>
<gene>
    <name evidence="2" type="ORF">HUJ06_003450</name>
</gene>
<feature type="compositionally biased region" description="Acidic residues" evidence="1">
    <location>
        <begin position="69"/>
        <end position="86"/>
    </location>
</feature>
<evidence type="ECO:0000313" key="2">
    <source>
        <dbReference type="EMBL" id="DAD45220.1"/>
    </source>
</evidence>